<dbReference type="AlphaFoldDB" id="A0A5N6ACD3"/>
<accession>A0A5N6ACD3</accession>
<dbReference type="SMART" id="SM00829">
    <property type="entry name" value="PKS_ER"/>
    <property type="match status" value="1"/>
</dbReference>
<dbReference type="InterPro" id="IPR013149">
    <property type="entry name" value="ADH-like_C"/>
</dbReference>
<dbReference type="SUPFAM" id="SSF51735">
    <property type="entry name" value="NAD(P)-binding Rossmann-fold domains"/>
    <property type="match status" value="1"/>
</dbReference>
<dbReference type="Proteomes" id="UP000314251">
    <property type="component" value="Unassembled WGS sequence"/>
</dbReference>
<dbReference type="InterPro" id="IPR051397">
    <property type="entry name" value="Zn-ADH-like_protein"/>
</dbReference>
<dbReference type="InterPro" id="IPR036291">
    <property type="entry name" value="NAD(P)-bd_dom_sf"/>
</dbReference>
<name>A0A5N6ACD3_9ACTN</name>
<dbReference type="GO" id="GO:0016491">
    <property type="term" value="F:oxidoreductase activity"/>
    <property type="evidence" value="ECO:0007669"/>
    <property type="project" value="InterPro"/>
</dbReference>
<dbReference type="PANTHER" id="PTHR43677">
    <property type="entry name" value="SHORT-CHAIN DEHYDROGENASE/REDUCTASE"/>
    <property type="match status" value="1"/>
</dbReference>
<dbReference type="Gene3D" id="3.40.50.720">
    <property type="entry name" value="NAD(P)-binding Rossmann-like Domain"/>
    <property type="match status" value="1"/>
</dbReference>
<dbReference type="Gene3D" id="3.90.180.10">
    <property type="entry name" value="Medium-chain alcohol dehydrogenases, catalytic domain"/>
    <property type="match status" value="1"/>
</dbReference>
<dbReference type="PANTHER" id="PTHR43677:SF4">
    <property type="entry name" value="QUINONE OXIDOREDUCTASE-LIKE PROTEIN 2"/>
    <property type="match status" value="1"/>
</dbReference>
<dbReference type="RefSeq" id="WP_139667709.1">
    <property type="nucleotide sequence ID" value="NZ_VDLY02000007.1"/>
</dbReference>
<dbReference type="Pfam" id="PF00107">
    <property type="entry name" value="ADH_zinc_N"/>
    <property type="match status" value="1"/>
</dbReference>
<evidence type="ECO:0000313" key="2">
    <source>
        <dbReference type="EMBL" id="KAB8165703.1"/>
    </source>
</evidence>
<feature type="domain" description="Enoyl reductase (ER)" evidence="1">
    <location>
        <begin position="10"/>
        <end position="310"/>
    </location>
</feature>
<proteinExistence type="predicted"/>
<keyword evidence="3" id="KW-1185">Reference proteome</keyword>
<dbReference type="EMBL" id="VDLY02000007">
    <property type="protein sequence ID" value="KAB8165703.1"/>
    <property type="molecule type" value="Genomic_DNA"/>
</dbReference>
<gene>
    <name evidence="2" type="ORF">FH607_012190</name>
</gene>
<dbReference type="OrthoDB" id="9805883at2"/>
<dbReference type="SUPFAM" id="SSF50129">
    <property type="entry name" value="GroES-like"/>
    <property type="match status" value="1"/>
</dbReference>
<dbReference type="InterPro" id="IPR011032">
    <property type="entry name" value="GroES-like_sf"/>
</dbReference>
<evidence type="ECO:0000259" key="1">
    <source>
        <dbReference type="SMART" id="SM00829"/>
    </source>
</evidence>
<evidence type="ECO:0000313" key="3">
    <source>
        <dbReference type="Proteomes" id="UP000314251"/>
    </source>
</evidence>
<sequence>MRAVVMKEFGGPEVLRVEEVADLEPRPGHHLLRVTRAGINYADVHARTDSYLAPVTLPHTPGNEVLGTTPDGRRYIGLTRGGGYAEHAHVHRRTAWEVPDDITDDQAIPLALQGQTAWHLLHTTAQLRPHHSILIPAAGGGVGSLAVQLAKHTGARVIALASTETKRRLARELGADTVLDPTTDHLAEQILDTAGGPVDIALEMTAGPLLNETLNALAPRGTLVLYGYASGTPTDLPARTLMTKGINVAPFWLPHLYSDRDALPTSITALYKAVRDGTLTPLTGGTYPLTQAPEAHHTLTSRTHLGKLSLDPTR</sequence>
<comment type="caution">
    <text evidence="2">The sequence shown here is derived from an EMBL/GenBank/DDBJ whole genome shotgun (WGS) entry which is preliminary data.</text>
</comment>
<protein>
    <submittedName>
        <fullName evidence="2">Zinc-binding dehydrogenase</fullName>
    </submittedName>
</protein>
<organism evidence="2 3">
    <name type="scientific">Streptomyces mimosae</name>
    <dbReference type="NCBI Taxonomy" id="2586635"/>
    <lineage>
        <taxon>Bacteria</taxon>
        <taxon>Bacillati</taxon>
        <taxon>Actinomycetota</taxon>
        <taxon>Actinomycetes</taxon>
        <taxon>Kitasatosporales</taxon>
        <taxon>Streptomycetaceae</taxon>
        <taxon>Streptomyces</taxon>
    </lineage>
</organism>
<dbReference type="InterPro" id="IPR020843">
    <property type="entry name" value="ER"/>
</dbReference>
<reference evidence="2" key="1">
    <citation type="submission" date="2019-10" db="EMBL/GenBank/DDBJ databases">
        <title>Nonomuraea sp. nov., isolated from Phyllanthus amarus.</title>
        <authorList>
            <person name="Klykleung N."/>
            <person name="Tanasupawat S."/>
        </authorList>
    </citation>
    <scope>NUCLEOTIDE SEQUENCE [LARGE SCALE GENOMIC DNA]</scope>
    <source>
        <strain evidence="2">3MP-10</strain>
    </source>
</reference>